<keyword evidence="7 14" id="KW-0378">Hydrolase</keyword>
<evidence type="ECO:0000256" key="11">
    <source>
        <dbReference type="ARBA" id="ARBA00023049"/>
    </source>
</evidence>
<keyword evidence="12 16" id="KW-0472">Membrane</keyword>
<dbReference type="Gene3D" id="3.40.630.10">
    <property type="entry name" value="Zn peptidases"/>
    <property type="match status" value="1"/>
</dbReference>
<keyword evidence="6 14" id="KW-0479">Metal-binding</keyword>
<feature type="transmembrane region" description="Helical" evidence="16">
    <location>
        <begin position="554"/>
        <end position="577"/>
    </location>
</feature>
<feature type="transmembrane region" description="Helical" evidence="16">
    <location>
        <begin position="632"/>
        <end position="654"/>
    </location>
</feature>
<dbReference type="Proteomes" id="UP000054248">
    <property type="component" value="Unassembled WGS sequence"/>
</dbReference>
<name>A0A0C3QAH9_9AGAM</name>
<evidence type="ECO:0000256" key="9">
    <source>
        <dbReference type="ARBA" id="ARBA00022833"/>
    </source>
</evidence>
<dbReference type="GO" id="GO:0005789">
    <property type="term" value="C:endoplasmic reticulum membrane"/>
    <property type="evidence" value="ECO:0007669"/>
    <property type="project" value="UniProtKB-SubCell"/>
</dbReference>
<keyword evidence="19" id="KW-1185">Reference proteome</keyword>
<feature type="transmembrane region" description="Helical" evidence="16">
    <location>
        <begin position="418"/>
        <end position="441"/>
    </location>
</feature>
<evidence type="ECO:0000256" key="10">
    <source>
        <dbReference type="ARBA" id="ARBA00022989"/>
    </source>
</evidence>
<feature type="compositionally biased region" description="Low complexity" evidence="15">
    <location>
        <begin position="1"/>
        <end position="26"/>
    </location>
</feature>
<evidence type="ECO:0000259" key="17">
    <source>
        <dbReference type="Pfam" id="PF04389"/>
    </source>
</evidence>
<keyword evidence="11" id="KW-0482">Metalloprotease</keyword>
<keyword evidence="4 14" id="KW-0645">Protease</keyword>
<evidence type="ECO:0000256" key="4">
    <source>
        <dbReference type="ARBA" id="ARBA00022670"/>
    </source>
</evidence>
<dbReference type="GO" id="GO:0046872">
    <property type="term" value="F:metal ion binding"/>
    <property type="evidence" value="ECO:0007669"/>
    <property type="project" value="UniProtKB-KW"/>
</dbReference>
<feature type="transmembrane region" description="Helical" evidence="16">
    <location>
        <begin position="661"/>
        <end position="683"/>
    </location>
</feature>
<dbReference type="EMBL" id="KN823011">
    <property type="protein sequence ID" value="KIO27275.1"/>
    <property type="molecule type" value="Genomic_DNA"/>
</dbReference>
<dbReference type="InterPro" id="IPR007484">
    <property type="entry name" value="Peptidase_M28"/>
</dbReference>
<evidence type="ECO:0000256" key="5">
    <source>
        <dbReference type="ARBA" id="ARBA00022692"/>
    </source>
</evidence>
<dbReference type="GO" id="GO:0006508">
    <property type="term" value="P:proteolysis"/>
    <property type="evidence" value="ECO:0007669"/>
    <property type="project" value="UniProtKB-KW"/>
</dbReference>
<sequence length="926" mass="101969">MSTTRSSTTTSSSNQTSTSSTSTSERAPTRRVARSPTPPPPPPPQPAVAVRSRRSSRLSPILSLLLLLPLFIYLPWQTTKHHFALPTPKTELYNVRTGLPQLSEKAILEHSRVLSEDIGFRTVGTREHALGDQYVHEQALRIQKECEDVVKKAPTRKLECEVWRQEGSGTHRFDMMGKPVFKVYENLSNIIIRISNGTPAGKAHALLLNAHVDSTVPSPGAADDALSVGILFEIARNLVHTPGWEPAHSIVFLFNNAEESLQDGSHLFATQHPLANLVRAVINLEAAGNTGPEILFQATSEEMIQAYAQVPYPYATVLANDVFKSGIILSDTDFRQFEEYRNLTGLDMAVVGDSYLYHTRKDLVKNIQPGVAQHFAENVMAIVKHLTSPLGATQVLPSLARQVTPPTSIYFSVVGKYFFLYSVQTAWKVLLVVLLASMSLFAGTTSPDLRRTIWKATGGVLGSLVGAALGAGVTASIMAKILEAGMSWFSKETSCFVLYGPPALAGALAAQYFLVARSPPTEIAQFEYATLFAIHIVNVFAAIILQVFQLGSSSIFTLFSFGSLFALILNTFLNALGNRSRRREPDWTVIHLATYAVAQVVPLVVGSEMAVGLLGIFVPLTGRMGEVAPVEHIIAIMTALLGFLISATTVLPFSHRVRRSALLLAVLVVSLFSAITMLIYAYGSHPFDAMHQKRIFVLHFEDITQKEHHLHLAAADGAPGFSELVQGVATKFSKIYQQPVPVMMDDNNADWDIIYPFSQFLTPYKIPLPKPYNYASPFTDTFTVTAVHDVFNYRSNTRSVTLLIDHPGIIWTAIAFDAHVLEWSLSSPPLEGYQRYHFKEASFYGTTQWKLDLVLSVPPRHPERSKLRVDFMGIIEKGSWPGKKLDKHPAGPGIQLLEKLDEHLFKSTDDSVDAMLLSCVGGQVIV</sequence>
<dbReference type="HOGENOM" id="CLU_015120_0_0_1"/>
<proteinExistence type="inferred from homology"/>
<reference evidence="18 19" key="1">
    <citation type="submission" date="2014-04" db="EMBL/GenBank/DDBJ databases">
        <authorList>
            <consortium name="DOE Joint Genome Institute"/>
            <person name="Kuo A."/>
            <person name="Girlanda M."/>
            <person name="Perotto S."/>
            <person name="Kohler A."/>
            <person name="Nagy L.G."/>
            <person name="Floudas D."/>
            <person name="Copeland A."/>
            <person name="Barry K.W."/>
            <person name="Cichocki N."/>
            <person name="Veneault-Fourrey C."/>
            <person name="LaButti K."/>
            <person name="Lindquist E.A."/>
            <person name="Lipzen A."/>
            <person name="Lundell T."/>
            <person name="Morin E."/>
            <person name="Murat C."/>
            <person name="Sun H."/>
            <person name="Tunlid A."/>
            <person name="Henrissat B."/>
            <person name="Grigoriev I.V."/>
            <person name="Hibbett D.S."/>
            <person name="Martin F."/>
            <person name="Nordberg H.P."/>
            <person name="Cantor M.N."/>
            <person name="Hua S.X."/>
        </authorList>
    </citation>
    <scope>NUCLEOTIDE SEQUENCE [LARGE SCALE GENOMIC DNA]</scope>
    <source>
        <strain evidence="18 19">MUT 4182</strain>
    </source>
</reference>
<feature type="compositionally biased region" description="Pro residues" evidence="15">
    <location>
        <begin position="36"/>
        <end position="46"/>
    </location>
</feature>
<reference evidence="19" key="2">
    <citation type="submission" date="2015-01" db="EMBL/GenBank/DDBJ databases">
        <title>Evolutionary Origins and Diversification of the Mycorrhizal Mutualists.</title>
        <authorList>
            <consortium name="DOE Joint Genome Institute"/>
            <consortium name="Mycorrhizal Genomics Consortium"/>
            <person name="Kohler A."/>
            <person name="Kuo A."/>
            <person name="Nagy L.G."/>
            <person name="Floudas D."/>
            <person name="Copeland A."/>
            <person name="Barry K.W."/>
            <person name="Cichocki N."/>
            <person name="Veneault-Fourrey C."/>
            <person name="LaButti K."/>
            <person name="Lindquist E.A."/>
            <person name="Lipzen A."/>
            <person name="Lundell T."/>
            <person name="Morin E."/>
            <person name="Murat C."/>
            <person name="Riley R."/>
            <person name="Ohm R."/>
            <person name="Sun H."/>
            <person name="Tunlid A."/>
            <person name="Henrissat B."/>
            <person name="Grigoriev I.V."/>
            <person name="Hibbett D.S."/>
            <person name="Martin F."/>
        </authorList>
    </citation>
    <scope>NUCLEOTIDE SEQUENCE [LARGE SCALE GENOMIC DNA]</scope>
    <source>
        <strain evidence="19">MUT 4182</strain>
    </source>
</reference>
<evidence type="ECO:0000256" key="6">
    <source>
        <dbReference type="ARBA" id="ARBA00022723"/>
    </source>
</evidence>
<evidence type="ECO:0000256" key="1">
    <source>
        <dbReference type="ARBA" id="ARBA00001947"/>
    </source>
</evidence>
<gene>
    <name evidence="18" type="ORF">M407DRAFT_73396</name>
</gene>
<dbReference type="STRING" id="1051891.A0A0C3QAH9"/>
<evidence type="ECO:0000256" key="12">
    <source>
        <dbReference type="ARBA" id="ARBA00023136"/>
    </source>
</evidence>
<keyword evidence="10 16" id="KW-1133">Transmembrane helix</keyword>
<dbReference type="FunFam" id="3.40.630.10:FF:000008">
    <property type="entry name" value="Endoplasmic reticulum metallopeptidase 1"/>
    <property type="match status" value="1"/>
</dbReference>
<evidence type="ECO:0000256" key="3">
    <source>
        <dbReference type="ARBA" id="ARBA00010918"/>
    </source>
</evidence>
<dbReference type="OrthoDB" id="76293at2759"/>
<feature type="transmembrane region" description="Helical" evidence="16">
    <location>
        <begin position="498"/>
        <end position="516"/>
    </location>
</feature>
<evidence type="ECO:0000256" key="16">
    <source>
        <dbReference type="SAM" id="Phobius"/>
    </source>
</evidence>
<dbReference type="CDD" id="cd03875">
    <property type="entry name" value="M28_Fxna_like"/>
    <property type="match status" value="1"/>
</dbReference>
<evidence type="ECO:0000313" key="19">
    <source>
        <dbReference type="Proteomes" id="UP000054248"/>
    </source>
</evidence>
<evidence type="ECO:0000256" key="13">
    <source>
        <dbReference type="ARBA" id="ARBA00023180"/>
    </source>
</evidence>
<protein>
    <recommendedName>
        <fullName evidence="14">Peptide hydrolase</fullName>
        <ecNumber evidence="14">3.4.-.-</ecNumber>
    </recommendedName>
</protein>
<evidence type="ECO:0000256" key="14">
    <source>
        <dbReference type="RuleBase" id="RU361240"/>
    </source>
</evidence>
<dbReference type="EC" id="3.4.-.-" evidence="14"/>
<dbReference type="GO" id="GO:0008235">
    <property type="term" value="F:metalloexopeptidase activity"/>
    <property type="evidence" value="ECO:0007669"/>
    <property type="project" value="InterPro"/>
</dbReference>
<feature type="domain" description="Peptidase M28" evidence="17">
    <location>
        <begin position="189"/>
        <end position="382"/>
    </location>
</feature>
<comment type="similarity">
    <text evidence="3 14">Belongs to the peptidase M28 family.</text>
</comment>
<dbReference type="Pfam" id="PF04389">
    <property type="entry name" value="Peptidase_M28"/>
    <property type="match status" value="1"/>
</dbReference>
<evidence type="ECO:0000313" key="18">
    <source>
        <dbReference type="EMBL" id="KIO27275.1"/>
    </source>
</evidence>
<dbReference type="PANTHER" id="PTHR12147:SF22">
    <property type="entry name" value="ENDOPLASMIC RETICULUM METALLOPEPTIDASE 1"/>
    <property type="match status" value="1"/>
</dbReference>
<keyword evidence="9 14" id="KW-0862">Zinc</keyword>
<feature type="region of interest" description="Disordered" evidence="15">
    <location>
        <begin position="1"/>
        <end position="52"/>
    </location>
</feature>
<keyword evidence="5 16" id="KW-0812">Transmembrane</keyword>
<dbReference type="PANTHER" id="PTHR12147">
    <property type="entry name" value="METALLOPEPTIDASE M28 FAMILY MEMBER"/>
    <property type="match status" value="1"/>
</dbReference>
<comment type="subcellular location">
    <subcellularLocation>
        <location evidence="2">Endoplasmic reticulum membrane</location>
        <topology evidence="2">Multi-pass membrane protein</topology>
    </subcellularLocation>
</comment>
<feature type="transmembrane region" description="Helical" evidence="16">
    <location>
        <begin position="589"/>
        <end position="620"/>
    </location>
</feature>
<comment type="cofactor">
    <cofactor evidence="1">
        <name>Zn(2+)</name>
        <dbReference type="ChEBI" id="CHEBI:29105"/>
    </cofactor>
</comment>
<feature type="transmembrane region" description="Helical" evidence="16">
    <location>
        <begin position="453"/>
        <end position="478"/>
    </location>
</feature>
<accession>A0A0C3QAH9</accession>
<evidence type="ECO:0000256" key="2">
    <source>
        <dbReference type="ARBA" id="ARBA00004477"/>
    </source>
</evidence>
<keyword evidence="8" id="KW-0256">Endoplasmic reticulum</keyword>
<feature type="transmembrane region" description="Helical" evidence="16">
    <location>
        <begin position="528"/>
        <end position="548"/>
    </location>
</feature>
<organism evidence="18 19">
    <name type="scientific">Tulasnella calospora MUT 4182</name>
    <dbReference type="NCBI Taxonomy" id="1051891"/>
    <lineage>
        <taxon>Eukaryota</taxon>
        <taxon>Fungi</taxon>
        <taxon>Dikarya</taxon>
        <taxon>Basidiomycota</taxon>
        <taxon>Agaricomycotina</taxon>
        <taxon>Agaricomycetes</taxon>
        <taxon>Cantharellales</taxon>
        <taxon>Tulasnellaceae</taxon>
        <taxon>Tulasnella</taxon>
    </lineage>
</organism>
<dbReference type="InterPro" id="IPR045175">
    <property type="entry name" value="M28_fam"/>
</dbReference>
<evidence type="ECO:0000256" key="15">
    <source>
        <dbReference type="SAM" id="MobiDB-lite"/>
    </source>
</evidence>
<dbReference type="AlphaFoldDB" id="A0A0C3QAH9"/>
<dbReference type="InterPro" id="IPR048024">
    <property type="entry name" value="Fxna-like_M28_dom"/>
</dbReference>
<keyword evidence="13" id="KW-0325">Glycoprotein</keyword>
<feature type="transmembrane region" description="Helical" evidence="16">
    <location>
        <begin position="58"/>
        <end position="76"/>
    </location>
</feature>
<evidence type="ECO:0000256" key="8">
    <source>
        <dbReference type="ARBA" id="ARBA00022824"/>
    </source>
</evidence>
<dbReference type="SUPFAM" id="SSF53187">
    <property type="entry name" value="Zn-dependent exopeptidases"/>
    <property type="match status" value="1"/>
</dbReference>
<evidence type="ECO:0000256" key="7">
    <source>
        <dbReference type="ARBA" id="ARBA00022801"/>
    </source>
</evidence>